<evidence type="ECO:0000313" key="4">
    <source>
        <dbReference type="Proteomes" id="UP000031512"/>
    </source>
</evidence>
<keyword evidence="2" id="KW-0732">Signal</keyword>
<name>L0AVY7_THEEQ</name>
<protein>
    <submittedName>
        <fullName evidence="3">Signal peptide-containing protein</fullName>
    </submittedName>
</protein>
<sequence length="162" mass="17753">MKFLAVLWTVCLVGLCSASCCGGDVTDGDTLDLLNPDESKVDVGEETSHGIRWKVLTPKGNANFKSFTEGRVDVGTTTEKFKYAKISLDPRAPLVEIAHGGVRYKLNHYEKSGGKWKETDYSEFDKKVNAIKKNVVKPETAPEAKQEQQSANADGTSNNPED</sequence>
<evidence type="ECO:0000256" key="1">
    <source>
        <dbReference type="SAM" id="MobiDB-lite"/>
    </source>
</evidence>
<feature type="region of interest" description="Disordered" evidence="1">
    <location>
        <begin position="134"/>
        <end position="162"/>
    </location>
</feature>
<gene>
    <name evidence="3" type="ORF">BEWA_025640</name>
</gene>
<accession>L0AVY7</accession>
<feature type="chain" id="PRO_5003939284" evidence="2">
    <location>
        <begin position="19"/>
        <end position="162"/>
    </location>
</feature>
<proteinExistence type="predicted"/>
<evidence type="ECO:0000256" key="2">
    <source>
        <dbReference type="SAM" id="SignalP"/>
    </source>
</evidence>
<evidence type="ECO:0000313" key="3">
    <source>
        <dbReference type="EMBL" id="AFZ79715.1"/>
    </source>
</evidence>
<dbReference type="GeneID" id="15807257"/>
<dbReference type="EMBL" id="CP001669">
    <property type="protein sequence ID" value="AFZ79715.1"/>
    <property type="molecule type" value="Genomic_DNA"/>
</dbReference>
<keyword evidence="4" id="KW-1185">Reference proteome</keyword>
<feature type="compositionally biased region" description="Polar residues" evidence="1">
    <location>
        <begin position="147"/>
        <end position="162"/>
    </location>
</feature>
<reference evidence="3 4" key="1">
    <citation type="journal article" date="2012" name="BMC Genomics">
        <title>Comparative genomic analysis and phylogenetic position of Theileria equi.</title>
        <authorList>
            <person name="Kappmeyer L.S."/>
            <person name="Thiagarajan M."/>
            <person name="Herndon D.R."/>
            <person name="Ramsay J.D."/>
            <person name="Caler E."/>
            <person name="Djikeng A."/>
            <person name="Gillespie J.J."/>
            <person name="Lau A.O."/>
            <person name="Roalson E.H."/>
            <person name="Silva J.C."/>
            <person name="Silva M.G."/>
            <person name="Suarez C.E."/>
            <person name="Ueti M.W."/>
            <person name="Nene V.M."/>
            <person name="Mealey R.H."/>
            <person name="Knowles D.P."/>
            <person name="Brayton K.A."/>
        </authorList>
    </citation>
    <scope>NUCLEOTIDE SEQUENCE [LARGE SCALE GENOMIC DNA]</scope>
    <source>
        <strain evidence="3 4">WA</strain>
    </source>
</reference>
<dbReference type="AlphaFoldDB" id="L0AVY7"/>
<dbReference type="RefSeq" id="XP_004829381.1">
    <property type="nucleotide sequence ID" value="XM_004829324.1"/>
</dbReference>
<feature type="signal peptide" evidence="2">
    <location>
        <begin position="1"/>
        <end position="18"/>
    </location>
</feature>
<dbReference type="KEGG" id="beq:BEWA_025640"/>
<organism evidence="3 4">
    <name type="scientific">Theileria equi strain WA</name>
    <dbReference type="NCBI Taxonomy" id="1537102"/>
    <lineage>
        <taxon>Eukaryota</taxon>
        <taxon>Sar</taxon>
        <taxon>Alveolata</taxon>
        <taxon>Apicomplexa</taxon>
        <taxon>Aconoidasida</taxon>
        <taxon>Piroplasmida</taxon>
        <taxon>Theileriidae</taxon>
        <taxon>Theileria</taxon>
    </lineage>
</organism>
<dbReference type="VEuPathDB" id="PiroplasmaDB:BEWA_025640"/>
<dbReference type="OrthoDB" id="363084at2759"/>
<dbReference type="Proteomes" id="UP000031512">
    <property type="component" value="Chromosome 1"/>
</dbReference>